<gene>
    <name evidence="2" type="ORF">IscW_ISCW017871</name>
</gene>
<dbReference type="PaxDb" id="6945-B7PH93"/>
<evidence type="ECO:0000256" key="1">
    <source>
        <dbReference type="SAM" id="MobiDB-lite"/>
    </source>
</evidence>
<name>B7PH93_IXOSC</name>
<feature type="compositionally biased region" description="Polar residues" evidence="1">
    <location>
        <begin position="25"/>
        <end position="36"/>
    </location>
</feature>
<reference evidence="2 4" key="1">
    <citation type="submission" date="2008-03" db="EMBL/GenBank/DDBJ databases">
        <title>Annotation of Ixodes scapularis.</title>
        <authorList>
            <consortium name="Ixodes scapularis Genome Project Consortium"/>
            <person name="Caler E."/>
            <person name="Hannick L.I."/>
            <person name="Bidwell S."/>
            <person name="Joardar V."/>
            <person name="Thiagarajan M."/>
            <person name="Amedeo P."/>
            <person name="Galinsky K.J."/>
            <person name="Schobel S."/>
            <person name="Inman J."/>
            <person name="Hostetler J."/>
            <person name="Miller J."/>
            <person name="Hammond M."/>
            <person name="Megy K."/>
            <person name="Lawson D."/>
            <person name="Kodira C."/>
            <person name="Sutton G."/>
            <person name="Meyer J."/>
            <person name="Hill C.A."/>
            <person name="Birren B."/>
            <person name="Nene V."/>
            <person name="Collins F."/>
            <person name="Alarcon-Chaidez F."/>
            <person name="Wikel S."/>
            <person name="Strausberg R."/>
        </authorList>
    </citation>
    <scope>NUCLEOTIDE SEQUENCE [LARGE SCALE GENOMIC DNA]</scope>
    <source>
        <strain evidence="4">Wikel</strain>
        <strain evidence="2">Wikel colony</strain>
    </source>
</reference>
<dbReference type="HOGENOM" id="CLU_1820603_0_0_1"/>
<dbReference type="EMBL" id="ABJB011098711">
    <property type="status" value="NOT_ANNOTATED_CDS"/>
    <property type="molecule type" value="Genomic_DNA"/>
</dbReference>
<dbReference type="InParanoid" id="B7PH93"/>
<feature type="region of interest" description="Disordered" evidence="1">
    <location>
        <begin position="11"/>
        <end position="37"/>
    </location>
</feature>
<dbReference type="VEuPathDB" id="VectorBase:ISCW017871"/>
<dbReference type="AlphaFoldDB" id="B7PH93"/>
<dbReference type="Proteomes" id="UP000001555">
    <property type="component" value="Unassembled WGS sequence"/>
</dbReference>
<reference evidence="3" key="2">
    <citation type="submission" date="2020-05" db="UniProtKB">
        <authorList>
            <consortium name="EnsemblMetazoa"/>
        </authorList>
    </citation>
    <scope>IDENTIFICATION</scope>
    <source>
        <strain evidence="3">wikel</strain>
    </source>
</reference>
<proteinExistence type="predicted"/>
<evidence type="ECO:0000313" key="2">
    <source>
        <dbReference type="EMBL" id="EEC05965.1"/>
    </source>
</evidence>
<evidence type="ECO:0000313" key="4">
    <source>
        <dbReference type="Proteomes" id="UP000001555"/>
    </source>
</evidence>
<dbReference type="EMBL" id="DS711613">
    <property type="protein sequence ID" value="EEC05965.1"/>
    <property type="molecule type" value="Genomic_DNA"/>
</dbReference>
<dbReference type="VEuPathDB" id="VectorBase:ISCI017871"/>
<evidence type="ECO:0000313" key="3">
    <source>
        <dbReference type="EnsemblMetazoa" id="ISCW017871-PA"/>
    </source>
</evidence>
<keyword evidence="4" id="KW-1185">Reference proteome</keyword>
<protein>
    <submittedName>
        <fullName evidence="2 3">Uncharacterized protein</fullName>
    </submittedName>
</protein>
<dbReference type="EnsemblMetazoa" id="ISCW017871-RA">
    <property type="protein sequence ID" value="ISCW017871-PA"/>
    <property type="gene ID" value="ISCW017871"/>
</dbReference>
<organism>
    <name type="scientific">Ixodes scapularis</name>
    <name type="common">Black-legged tick</name>
    <name type="synonym">Deer tick</name>
    <dbReference type="NCBI Taxonomy" id="6945"/>
    <lineage>
        <taxon>Eukaryota</taxon>
        <taxon>Metazoa</taxon>
        <taxon>Ecdysozoa</taxon>
        <taxon>Arthropoda</taxon>
        <taxon>Chelicerata</taxon>
        <taxon>Arachnida</taxon>
        <taxon>Acari</taxon>
        <taxon>Parasitiformes</taxon>
        <taxon>Ixodida</taxon>
        <taxon>Ixodoidea</taxon>
        <taxon>Ixodidae</taxon>
        <taxon>Ixodinae</taxon>
        <taxon>Ixodes</taxon>
    </lineage>
</organism>
<sequence>FSDARIQQLRLSGKDGSEGEIPTRISPSPNPLTKQSRGCVVSLRNGRLRQLRGNDCLNARRTPKSRYRSKWNERRPSSAENLCSRSPRLISHRIAFARSLSSVRASAAPPLIPRRRLRCNVVDLLMVLEQRPASGTEKKINK</sequence>
<accession>B7PH93</accession>
<feature type="non-terminal residue" evidence="2">
    <location>
        <position position="1"/>
    </location>
</feature>